<feature type="compositionally biased region" description="Polar residues" evidence="18">
    <location>
        <begin position="490"/>
        <end position="505"/>
    </location>
</feature>
<feature type="compositionally biased region" description="Basic and acidic residues" evidence="18">
    <location>
        <begin position="383"/>
        <end position="401"/>
    </location>
</feature>
<dbReference type="GO" id="GO:0030425">
    <property type="term" value="C:dendrite"/>
    <property type="evidence" value="ECO:0007669"/>
    <property type="project" value="UniProtKB-SubCell"/>
</dbReference>
<dbReference type="GO" id="GO:0048471">
    <property type="term" value="C:perinuclear region of cytoplasm"/>
    <property type="evidence" value="ECO:0007669"/>
    <property type="project" value="UniProtKB-SubCell"/>
</dbReference>
<dbReference type="InterPro" id="IPR018545">
    <property type="entry name" value="Btz_dom"/>
</dbReference>
<dbReference type="PANTHER" id="PTHR13434:SF0">
    <property type="entry name" value="PROTEIN CASC3"/>
    <property type="match status" value="1"/>
</dbReference>
<name>A0A9W2Z4A0_BIOGL</name>
<keyword evidence="15" id="KW-0508">mRNA splicing</keyword>
<feature type="region of interest" description="Disordered" evidence="18">
    <location>
        <begin position="558"/>
        <end position="589"/>
    </location>
</feature>
<feature type="region of interest" description="Disordered" evidence="18">
    <location>
        <begin position="1"/>
        <end position="168"/>
    </location>
</feature>
<keyword evidence="14" id="KW-0866">Nonsense-mediated mRNA decay</keyword>
<comment type="similarity">
    <text evidence="5">Belongs to the CASC3 family.</text>
</comment>
<dbReference type="PANTHER" id="PTHR13434">
    <property type="entry name" value="PROTEIN CASC3"/>
    <property type="match status" value="1"/>
</dbReference>
<dbReference type="GO" id="GO:0051028">
    <property type="term" value="P:mRNA transport"/>
    <property type="evidence" value="ECO:0007669"/>
    <property type="project" value="UniProtKB-KW"/>
</dbReference>
<feature type="region of interest" description="Disordered" evidence="18">
    <location>
        <begin position="440"/>
        <end position="540"/>
    </location>
</feature>
<dbReference type="RefSeq" id="XP_055869764.1">
    <property type="nucleotide sequence ID" value="XM_056013789.1"/>
</dbReference>
<gene>
    <name evidence="21" type="primary">LOC106053469</name>
</gene>
<feature type="compositionally biased region" description="Basic and acidic residues" evidence="18">
    <location>
        <begin position="408"/>
        <end position="424"/>
    </location>
</feature>
<dbReference type="OMA" id="PEPRFMA"/>
<evidence type="ECO:0000256" key="4">
    <source>
        <dbReference type="ARBA" id="ARBA00004556"/>
    </source>
</evidence>
<evidence type="ECO:0000256" key="13">
    <source>
        <dbReference type="ARBA" id="ARBA00022884"/>
    </source>
</evidence>
<evidence type="ECO:0000256" key="17">
    <source>
        <dbReference type="ARBA" id="ARBA00023273"/>
    </source>
</evidence>
<keyword evidence="7" id="KW-0813">Transport</keyword>
<keyword evidence="12" id="KW-0810">Translation regulation</keyword>
<keyword evidence="11" id="KW-0509">mRNA transport</keyword>
<evidence type="ECO:0000256" key="7">
    <source>
        <dbReference type="ARBA" id="ARBA00022448"/>
    </source>
</evidence>
<feature type="region of interest" description="Disordered" evidence="18">
    <location>
        <begin position="810"/>
        <end position="919"/>
    </location>
</feature>
<evidence type="ECO:0000256" key="12">
    <source>
        <dbReference type="ARBA" id="ARBA00022845"/>
    </source>
</evidence>
<evidence type="ECO:0000256" key="9">
    <source>
        <dbReference type="ARBA" id="ARBA00022664"/>
    </source>
</evidence>
<feature type="region of interest" description="Disordered" evidence="18">
    <location>
        <begin position="620"/>
        <end position="643"/>
    </location>
</feature>
<feature type="compositionally biased region" description="Basic and acidic residues" evidence="18">
    <location>
        <begin position="366"/>
        <end position="375"/>
    </location>
</feature>
<dbReference type="GO" id="GO:0010494">
    <property type="term" value="C:cytoplasmic stress granule"/>
    <property type="evidence" value="ECO:0007669"/>
    <property type="project" value="UniProtKB-SubCell"/>
</dbReference>
<proteinExistence type="inferred from homology"/>
<evidence type="ECO:0000256" key="5">
    <source>
        <dbReference type="ARBA" id="ARBA00009548"/>
    </source>
</evidence>
<evidence type="ECO:0000313" key="21">
    <source>
        <dbReference type="RefSeq" id="XP_055869764.1"/>
    </source>
</evidence>
<dbReference type="InterPro" id="IPR028544">
    <property type="entry name" value="CASC3"/>
</dbReference>
<feature type="compositionally biased region" description="Low complexity" evidence="18">
    <location>
        <begin position="476"/>
        <end position="489"/>
    </location>
</feature>
<evidence type="ECO:0000256" key="10">
    <source>
        <dbReference type="ARBA" id="ARBA00022728"/>
    </source>
</evidence>
<dbReference type="GO" id="GO:0003729">
    <property type="term" value="F:mRNA binding"/>
    <property type="evidence" value="ECO:0007669"/>
    <property type="project" value="InterPro"/>
</dbReference>
<keyword evidence="17" id="KW-0966">Cell projection</keyword>
<sequence length="1008" mass="111296">MSVTAIASVDKGRRRRVLDDEGEDDNNLHLPEATRPSECESEGEVPDIDLSEYESAVDEGGDHEEGSEEGSESGTEDGSETESESGSETETEGEEYSEDEGLEEERQSGDGEEQPNNDKPDDDEDKKNPAYVPRKGAFYEHDLRQGNEGPEAEQTVEEKPKKKLWQDEGKWAHDRYSDDSQAPKSREELIAIYGYDIRVADKPPEAPPRKPGREKGPRQHRIKDFVPKMAVIDTTEDGTDSVPNLGDDGVILYGGPSPRNLRKNNMRNSDGRRGGRHVIRNDVDSFNNKNQYDNKNGNDITNQTNEMVPKQIDKSEEFPSLVDTVRPANQRNDQYKKQVDLGNQLKNDQKVAHEKVSKPQVPENVRQNDFRDKGFNKIQQSQDSRKDNSRYQQSFRDDRRGGFNNRNSNRERENSNRYQDENWRSSTIEEKDRYYRNEDYKQDFNRKPHFKGNDGQSLKTGNSSDGRGYSNRASRYEQPPRYQQQQSPSDVSLINESREYTNTSYRLPEDKSKQKTTYNSSVSNTSNIVSDGGDGSTSQNVVFSNKENVQTINVTITSTTTEKKSYAKERRAKGSARSMEGASVASHPDMQKFNLSSNVQYQGPPPGTVKIEPNMVAQSSAKRYSSQRQQGLGNQGVFTEPPPIENTSPKLYNPALPPPSYYREHGSGQLPNPTSVQEFSPAMLPPAAAAALPYGLPVSTTVLPMPPNAQGIANPALFQPTAGPPPVLAPSFLPAGMMYAGAPRVPPPGTPAGFPISIAYASPPPPPASVAASVVATQPPPQGTVPQPGIQQGAQHKKVYRGDITYYAPELQQPSRAHQKRPKAAIPIIDPQAVPRQKQKSDQRSTPEKSSQLSHKYVSSPGNGNNAKGNQPSAQTSNAQKVKSPPTSHENKLFKPVEPNVETMTLESESTKKNLSSEADSGIDVTVNNESSSPTPTCDSVLAVHNIGGYDSDLKGSFAEPLQSFKEEVEVVESLTKNVGDVALIDSDKNENFLVNVDHTVVHNSEVS</sequence>
<dbReference type="Proteomes" id="UP001165740">
    <property type="component" value="Chromosome 16"/>
</dbReference>
<keyword evidence="16" id="KW-0539">Nucleus</keyword>
<feature type="compositionally biased region" description="Acidic residues" evidence="18">
    <location>
        <begin position="39"/>
        <end position="103"/>
    </location>
</feature>
<reference evidence="21" key="1">
    <citation type="submission" date="2025-08" db="UniProtKB">
        <authorList>
            <consortium name="RefSeq"/>
        </authorList>
    </citation>
    <scope>IDENTIFICATION</scope>
</reference>
<dbReference type="GO" id="GO:0006417">
    <property type="term" value="P:regulation of translation"/>
    <property type="evidence" value="ECO:0007669"/>
    <property type="project" value="UniProtKB-KW"/>
</dbReference>
<accession>A0A9W2Z4A0</accession>
<dbReference type="GO" id="GO:0008380">
    <property type="term" value="P:RNA splicing"/>
    <property type="evidence" value="ECO:0007669"/>
    <property type="project" value="UniProtKB-KW"/>
</dbReference>
<keyword evidence="10" id="KW-0747">Spliceosome</keyword>
<dbReference type="GO" id="GO:0000184">
    <property type="term" value="P:nuclear-transcribed mRNA catabolic process, nonsense-mediated decay"/>
    <property type="evidence" value="ECO:0007669"/>
    <property type="project" value="UniProtKB-KW"/>
</dbReference>
<dbReference type="GeneID" id="106053469"/>
<keyword evidence="9" id="KW-0507">mRNA processing</keyword>
<evidence type="ECO:0000256" key="14">
    <source>
        <dbReference type="ARBA" id="ARBA00023161"/>
    </source>
</evidence>
<feature type="compositionally biased region" description="Basic and acidic residues" evidence="18">
    <location>
        <begin position="156"/>
        <end position="168"/>
    </location>
</feature>
<feature type="region of interest" description="Disordered" evidence="18">
    <location>
        <begin position="767"/>
        <end position="797"/>
    </location>
</feature>
<feature type="compositionally biased region" description="Low complexity" evidence="18">
    <location>
        <begin position="516"/>
        <end position="530"/>
    </location>
</feature>
<evidence type="ECO:0000256" key="16">
    <source>
        <dbReference type="ARBA" id="ARBA00023242"/>
    </source>
</evidence>
<dbReference type="GO" id="GO:0006397">
    <property type="term" value="P:mRNA processing"/>
    <property type="evidence" value="ECO:0007669"/>
    <property type="project" value="UniProtKB-KW"/>
</dbReference>
<feature type="compositionally biased region" description="Low complexity" evidence="18">
    <location>
        <begin position="784"/>
        <end position="793"/>
    </location>
</feature>
<feature type="compositionally biased region" description="Polar residues" evidence="18">
    <location>
        <begin position="454"/>
        <end position="465"/>
    </location>
</feature>
<keyword evidence="13" id="KW-0694">RNA-binding</keyword>
<dbReference type="GO" id="GO:0035145">
    <property type="term" value="C:exon-exon junction complex"/>
    <property type="evidence" value="ECO:0007669"/>
    <property type="project" value="InterPro"/>
</dbReference>
<evidence type="ECO:0000256" key="8">
    <source>
        <dbReference type="ARBA" id="ARBA00022490"/>
    </source>
</evidence>
<dbReference type="OrthoDB" id="657902at2759"/>
<feature type="compositionally biased region" description="Basic and acidic residues" evidence="18">
    <location>
        <begin position="269"/>
        <end position="283"/>
    </location>
</feature>
<feature type="region of interest" description="Disordered" evidence="18">
    <location>
        <begin position="253"/>
        <end position="336"/>
    </location>
</feature>
<protein>
    <recommendedName>
        <fullName evidence="6">Protein CASC3</fullName>
    </recommendedName>
</protein>
<feature type="domain" description="Btz" evidence="19">
    <location>
        <begin position="101"/>
        <end position="202"/>
    </location>
</feature>
<evidence type="ECO:0000256" key="1">
    <source>
        <dbReference type="ARBA" id="ARBA00004210"/>
    </source>
</evidence>
<evidence type="ECO:0000256" key="6">
    <source>
        <dbReference type="ARBA" id="ARBA00019964"/>
    </source>
</evidence>
<feature type="region of interest" description="Disordered" evidence="18">
    <location>
        <begin position="199"/>
        <end position="219"/>
    </location>
</feature>
<feature type="region of interest" description="Disordered" evidence="18">
    <location>
        <begin position="349"/>
        <end position="424"/>
    </location>
</feature>
<evidence type="ECO:0000256" key="11">
    <source>
        <dbReference type="ARBA" id="ARBA00022816"/>
    </source>
</evidence>
<dbReference type="Pfam" id="PF09405">
    <property type="entry name" value="Btz"/>
    <property type="match status" value="1"/>
</dbReference>
<comment type="subcellular location">
    <subcellularLocation>
        <location evidence="2">Cell projection</location>
        <location evidence="2">Dendrite</location>
    </subcellularLocation>
    <subcellularLocation>
        <location evidence="1">Cytoplasm</location>
        <location evidence="1">Stress granule</location>
    </subcellularLocation>
    <subcellularLocation>
        <location evidence="4">Cytoplasm</location>
        <location evidence="4">Perinuclear region</location>
    </subcellularLocation>
    <subcellularLocation>
        <location evidence="3">Nucleus speckle</location>
    </subcellularLocation>
</comment>
<dbReference type="AlphaFoldDB" id="A0A9W2Z4A0"/>
<dbReference type="GO" id="GO:0016607">
    <property type="term" value="C:nuclear speck"/>
    <property type="evidence" value="ECO:0007669"/>
    <property type="project" value="UniProtKB-SubCell"/>
</dbReference>
<dbReference type="GO" id="GO:0005681">
    <property type="term" value="C:spliceosomal complex"/>
    <property type="evidence" value="ECO:0007669"/>
    <property type="project" value="UniProtKB-KW"/>
</dbReference>
<evidence type="ECO:0000256" key="18">
    <source>
        <dbReference type="SAM" id="MobiDB-lite"/>
    </source>
</evidence>
<evidence type="ECO:0000313" key="20">
    <source>
        <dbReference type="Proteomes" id="UP001165740"/>
    </source>
</evidence>
<feature type="compositionally biased region" description="Low complexity" evidence="18">
    <location>
        <begin position="287"/>
        <end position="299"/>
    </location>
</feature>
<feature type="compositionally biased region" description="Acidic residues" evidence="18">
    <location>
        <begin position="110"/>
        <end position="124"/>
    </location>
</feature>
<keyword evidence="8" id="KW-0963">Cytoplasm</keyword>
<dbReference type="SMART" id="SM01044">
    <property type="entry name" value="Btz"/>
    <property type="match status" value="1"/>
</dbReference>
<evidence type="ECO:0000256" key="2">
    <source>
        <dbReference type="ARBA" id="ARBA00004279"/>
    </source>
</evidence>
<evidence type="ECO:0000256" key="15">
    <source>
        <dbReference type="ARBA" id="ARBA00023187"/>
    </source>
</evidence>
<feature type="compositionally biased region" description="Polar residues" evidence="18">
    <location>
        <begin position="860"/>
        <end position="888"/>
    </location>
</feature>
<evidence type="ECO:0000256" key="3">
    <source>
        <dbReference type="ARBA" id="ARBA00004324"/>
    </source>
</evidence>
<feature type="compositionally biased region" description="Polar residues" evidence="18">
    <location>
        <begin position="902"/>
        <end position="919"/>
    </location>
</feature>
<keyword evidence="20" id="KW-1185">Reference proteome</keyword>
<organism evidence="20 21">
    <name type="scientific">Biomphalaria glabrata</name>
    <name type="common">Bloodfluke planorb</name>
    <name type="synonym">Freshwater snail</name>
    <dbReference type="NCBI Taxonomy" id="6526"/>
    <lineage>
        <taxon>Eukaryota</taxon>
        <taxon>Metazoa</taxon>
        <taxon>Spiralia</taxon>
        <taxon>Lophotrochozoa</taxon>
        <taxon>Mollusca</taxon>
        <taxon>Gastropoda</taxon>
        <taxon>Heterobranchia</taxon>
        <taxon>Euthyneura</taxon>
        <taxon>Panpulmonata</taxon>
        <taxon>Hygrophila</taxon>
        <taxon>Lymnaeoidea</taxon>
        <taxon>Planorbidae</taxon>
        <taxon>Biomphalaria</taxon>
    </lineage>
</organism>
<feature type="compositionally biased region" description="Polar residues" evidence="18">
    <location>
        <begin position="620"/>
        <end position="632"/>
    </location>
</feature>
<evidence type="ECO:0000259" key="19">
    <source>
        <dbReference type="SMART" id="SM01044"/>
    </source>
</evidence>